<dbReference type="AlphaFoldDB" id="A0A1X2J1H0"/>
<reference evidence="2 3" key="1">
    <citation type="submission" date="2016-07" db="EMBL/GenBank/DDBJ databases">
        <title>Pervasive Adenine N6-methylation of Active Genes in Fungi.</title>
        <authorList>
            <consortium name="DOE Joint Genome Institute"/>
            <person name="Mondo S.J."/>
            <person name="Dannebaum R.O."/>
            <person name="Kuo R.C."/>
            <person name="Labutti K."/>
            <person name="Haridas S."/>
            <person name="Kuo A."/>
            <person name="Salamov A."/>
            <person name="Ahrendt S.R."/>
            <person name="Lipzen A."/>
            <person name="Sullivan W."/>
            <person name="Andreopoulos W.B."/>
            <person name="Clum A."/>
            <person name="Lindquist E."/>
            <person name="Daum C."/>
            <person name="Ramamoorthy G.K."/>
            <person name="Gryganskyi A."/>
            <person name="Culley D."/>
            <person name="Magnuson J.K."/>
            <person name="James T.Y."/>
            <person name="O'Malley M.A."/>
            <person name="Stajich J.E."/>
            <person name="Spatafora J.W."/>
            <person name="Visel A."/>
            <person name="Grigoriev I.V."/>
        </authorList>
    </citation>
    <scope>NUCLEOTIDE SEQUENCE [LARGE SCALE GENOMIC DNA]</scope>
    <source>
        <strain evidence="2 3">NRRL 1336</strain>
    </source>
</reference>
<organism evidence="2 3">
    <name type="scientific">Absidia repens</name>
    <dbReference type="NCBI Taxonomy" id="90262"/>
    <lineage>
        <taxon>Eukaryota</taxon>
        <taxon>Fungi</taxon>
        <taxon>Fungi incertae sedis</taxon>
        <taxon>Mucoromycota</taxon>
        <taxon>Mucoromycotina</taxon>
        <taxon>Mucoromycetes</taxon>
        <taxon>Mucorales</taxon>
        <taxon>Cunninghamellaceae</taxon>
        <taxon>Absidia</taxon>
    </lineage>
</organism>
<accession>A0A1X2J1H0</accession>
<feature type="compositionally biased region" description="Low complexity" evidence="1">
    <location>
        <begin position="302"/>
        <end position="325"/>
    </location>
</feature>
<comment type="caution">
    <text evidence="2">The sequence shown here is derived from an EMBL/GenBank/DDBJ whole genome shotgun (WGS) entry which is preliminary data.</text>
</comment>
<dbReference type="STRING" id="90262.A0A1X2J1H0"/>
<feature type="compositionally biased region" description="Acidic residues" evidence="1">
    <location>
        <begin position="267"/>
        <end position="276"/>
    </location>
</feature>
<evidence type="ECO:0000313" key="2">
    <source>
        <dbReference type="EMBL" id="ORZ25670.1"/>
    </source>
</evidence>
<evidence type="ECO:0000313" key="3">
    <source>
        <dbReference type="Proteomes" id="UP000193560"/>
    </source>
</evidence>
<feature type="compositionally biased region" description="Low complexity" evidence="1">
    <location>
        <begin position="344"/>
        <end position="356"/>
    </location>
</feature>
<feature type="region of interest" description="Disordered" evidence="1">
    <location>
        <begin position="539"/>
        <end position="576"/>
    </location>
</feature>
<feature type="compositionally biased region" description="Polar residues" evidence="1">
    <location>
        <begin position="462"/>
        <end position="500"/>
    </location>
</feature>
<feature type="compositionally biased region" description="Polar residues" evidence="1">
    <location>
        <begin position="558"/>
        <end position="576"/>
    </location>
</feature>
<feature type="region of interest" description="Disordered" evidence="1">
    <location>
        <begin position="344"/>
        <end position="363"/>
    </location>
</feature>
<evidence type="ECO:0008006" key="4">
    <source>
        <dbReference type="Google" id="ProtNLM"/>
    </source>
</evidence>
<feature type="region of interest" description="Disordered" evidence="1">
    <location>
        <begin position="462"/>
        <end position="518"/>
    </location>
</feature>
<proteinExistence type="predicted"/>
<evidence type="ECO:0000256" key="1">
    <source>
        <dbReference type="SAM" id="MobiDB-lite"/>
    </source>
</evidence>
<name>A0A1X2J1H0_9FUNG</name>
<gene>
    <name evidence="2" type="ORF">BCR42DRAFT_445422</name>
</gene>
<dbReference type="Proteomes" id="UP000193560">
    <property type="component" value="Unassembled WGS sequence"/>
</dbReference>
<protein>
    <recommendedName>
        <fullName evidence="4">FAR1 domain-containing protein</fullName>
    </recommendedName>
</protein>
<dbReference type="EMBL" id="MCGE01000001">
    <property type="protein sequence ID" value="ORZ25670.1"/>
    <property type="molecule type" value="Genomic_DNA"/>
</dbReference>
<keyword evidence="3" id="KW-1185">Reference proteome</keyword>
<dbReference type="OrthoDB" id="5573160at2759"/>
<feature type="region of interest" description="Disordered" evidence="1">
    <location>
        <begin position="264"/>
        <end position="326"/>
    </location>
</feature>
<sequence>MTSSENTFSNEQKPSFARVSMSPLYDRLLKIPFPDTVSAIEHCRNVCADFGFTVKQEASANRNIYVYCSREGLPDSQRNPKPTPQRKRPSKRCDCRWRVVLSEDNGMWIFRKSMNPNASEHNHEMMDPSEMVKAWPPEVNDMIIYLAQQRLQTHEIRDAVKQRFPMISWNERRFYNRLTEERKRIRQRNTTERVRRLICLSTQLCAVVAANEEWSHCVESDLQRMFENFCHLTRLTPESIPSLVDLQLDAITQSKPDQLHRLSIDSLPEDNDDDVDDHQYQQVGSPVKKRKASNGSKRQYHQQTPSPSTQQPQQPQQQQQQQQQQRGVQCVSIPAFNVYVRSQSLRSSSESSQGSRMTCDSITGLDSPINSGSSFVGGNNGLFSLSSPTSSSSSSSSSIPFRQQSLRLDVQQQRLTSPPLQHSPHDPSSFIIAQQQQQQQQQPYAMTNLTYDMQTSFSPYSLPTPSFSSSNDIPYTLDNTQPTSAPQQLSQHLVMTSRANQQQQQQQQHDHSQQERPSVLFNNFCPSIKTERNMFDRSMSSTTGYNSAPLPMIRSNDHSNGVPTAPSQSNVTAAYY</sequence>